<dbReference type="AlphaFoldDB" id="A0A1Z5YUK6"/>
<evidence type="ECO:0000313" key="2">
    <source>
        <dbReference type="EMBL" id="OUJ02197.1"/>
    </source>
</evidence>
<protein>
    <recommendedName>
        <fullName evidence="4">DUF2809 domain-containing protein</fullName>
    </recommendedName>
</protein>
<evidence type="ECO:0008006" key="4">
    <source>
        <dbReference type="Google" id="ProtNLM"/>
    </source>
</evidence>
<keyword evidence="1" id="KW-0472">Membrane</keyword>
<feature type="transmembrane region" description="Helical" evidence="1">
    <location>
        <begin position="105"/>
        <end position="125"/>
    </location>
</feature>
<dbReference type="Proteomes" id="UP000196086">
    <property type="component" value="Unassembled WGS sequence"/>
</dbReference>
<keyword evidence="1" id="KW-1133">Transmembrane helix</keyword>
<feature type="transmembrane region" description="Helical" evidence="1">
    <location>
        <begin position="66"/>
        <end position="85"/>
    </location>
</feature>
<organism evidence="2 3">
    <name type="scientific">Acetobacter cibinongensis</name>
    <dbReference type="NCBI Taxonomy" id="146475"/>
    <lineage>
        <taxon>Bacteria</taxon>
        <taxon>Pseudomonadati</taxon>
        <taxon>Pseudomonadota</taxon>
        <taxon>Alphaproteobacteria</taxon>
        <taxon>Acetobacterales</taxon>
        <taxon>Acetobacteraceae</taxon>
        <taxon>Acetobacter</taxon>
    </lineage>
</organism>
<keyword evidence="1" id="KW-0812">Transmembrane</keyword>
<proteinExistence type="predicted"/>
<feature type="transmembrane region" description="Helical" evidence="1">
    <location>
        <begin position="37"/>
        <end position="59"/>
    </location>
</feature>
<dbReference type="EMBL" id="JOMQ01000032">
    <property type="protein sequence ID" value="OUJ02197.1"/>
    <property type="molecule type" value="Genomic_DNA"/>
</dbReference>
<comment type="caution">
    <text evidence="2">The sequence shown here is derived from an EMBL/GenBank/DDBJ whole genome shotgun (WGS) entry which is preliminary data.</text>
</comment>
<accession>A0A1Z5YUK6</accession>
<name>A0A1Z5YUK6_9PROT</name>
<evidence type="ECO:0000313" key="3">
    <source>
        <dbReference type="Proteomes" id="UP000196086"/>
    </source>
</evidence>
<dbReference type="RefSeq" id="WP_086651313.1">
    <property type="nucleotide sequence ID" value="NZ_JOMQ01000032.1"/>
</dbReference>
<dbReference type="OrthoDB" id="5360192at2"/>
<evidence type="ECO:0000256" key="1">
    <source>
        <dbReference type="SAM" id="Phobius"/>
    </source>
</evidence>
<dbReference type="InterPro" id="IPR021257">
    <property type="entry name" value="DUF2809"/>
</dbReference>
<gene>
    <name evidence="2" type="ORF">HK14_06770</name>
</gene>
<sequence>MTLLSRPPPRLTLLLWLVGCILAGVILRKIPLGLPFFVTKWGGSALWGGMIWCCVAFCIPAKPRGFIAVTACLCAALTESLKLLHTPALDHVRMTALGSFLLGHHFAWANIGVYTAAILVFSCLLGRL</sequence>
<dbReference type="Pfam" id="PF10990">
    <property type="entry name" value="DUF2809"/>
    <property type="match status" value="1"/>
</dbReference>
<reference evidence="2 3" key="1">
    <citation type="submission" date="2014-06" db="EMBL/GenBank/DDBJ databases">
        <authorList>
            <person name="Ju J."/>
            <person name="Zhang J."/>
        </authorList>
    </citation>
    <scope>NUCLEOTIDE SEQUENCE [LARGE SCALE GENOMIC DNA]</scope>
    <source>
        <strain evidence="2 3">DsW_47</strain>
    </source>
</reference>